<dbReference type="EMBL" id="AAHOXC010000055">
    <property type="protein sequence ID" value="EBY7387828.1"/>
    <property type="molecule type" value="Genomic_DNA"/>
</dbReference>
<gene>
    <name evidence="7" type="ORF">D6J51_25540</name>
    <name evidence="8" type="ORF">D6J51_26000</name>
</gene>
<dbReference type="GO" id="GO:0046294">
    <property type="term" value="P:formaldehyde catabolic process"/>
    <property type="evidence" value="ECO:0007669"/>
    <property type="project" value="InterPro"/>
</dbReference>
<comment type="caution">
    <text evidence="8">The sequence shown here is derived from an EMBL/GenBank/DDBJ whole genome shotgun (WGS) entry which is preliminary data.</text>
</comment>
<evidence type="ECO:0000256" key="1">
    <source>
        <dbReference type="ARBA" id="ARBA00005622"/>
    </source>
</evidence>
<comment type="catalytic activity">
    <reaction evidence="6">
        <text>S-formylglutathione + H2O = formate + glutathione + H(+)</text>
        <dbReference type="Rhea" id="RHEA:14961"/>
        <dbReference type="ChEBI" id="CHEBI:15377"/>
        <dbReference type="ChEBI" id="CHEBI:15378"/>
        <dbReference type="ChEBI" id="CHEBI:15740"/>
        <dbReference type="ChEBI" id="CHEBI:57688"/>
        <dbReference type="ChEBI" id="CHEBI:57925"/>
        <dbReference type="EC" id="3.1.2.12"/>
    </reaction>
</comment>
<dbReference type="EMBL" id="AAHOXC010000084">
    <property type="protein sequence ID" value="EBY7387904.1"/>
    <property type="molecule type" value="Genomic_DNA"/>
</dbReference>
<feature type="non-terminal residue" evidence="8">
    <location>
        <position position="58"/>
    </location>
</feature>
<organism evidence="8">
    <name type="scientific">Salmonella enterica subsp. enterica serovar Braenderup</name>
    <dbReference type="NCBI Taxonomy" id="149391"/>
    <lineage>
        <taxon>Bacteria</taxon>
        <taxon>Pseudomonadati</taxon>
        <taxon>Pseudomonadota</taxon>
        <taxon>Gammaproteobacteria</taxon>
        <taxon>Enterobacterales</taxon>
        <taxon>Enterobacteriaceae</taxon>
        <taxon>Salmonella</taxon>
    </lineage>
</organism>
<dbReference type="InterPro" id="IPR029058">
    <property type="entry name" value="AB_hydrolase_fold"/>
</dbReference>
<dbReference type="InterPro" id="IPR000801">
    <property type="entry name" value="Esterase-like"/>
</dbReference>
<evidence type="ECO:0000256" key="2">
    <source>
        <dbReference type="ARBA" id="ARBA00012479"/>
    </source>
</evidence>
<evidence type="ECO:0000313" key="7">
    <source>
        <dbReference type="EMBL" id="EBY7387828.1"/>
    </source>
</evidence>
<comment type="similarity">
    <text evidence="1">Belongs to the esterase D family.</text>
</comment>
<evidence type="ECO:0000313" key="8">
    <source>
        <dbReference type="EMBL" id="EBY7387904.1"/>
    </source>
</evidence>
<dbReference type="GO" id="GO:0005829">
    <property type="term" value="C:cytosol"/>
    <property type="evidence" value="ECO:0007669"/>
    <property type="project" value="TreeGrafter"/>
</dbReference>
<evidence type="ECO:0000256" key="6">
    <source>
        <dbReference type="ARBA" id="ARBA00047590"/>
    </source>
</evidence>
<name>A0A5X0GCP1_SALET</name>
<evidence type="ECO:0000256" key="4">
    <source>
        <dbReference type="ARBA" id="ARBA00022801"/>
    </source>
</evidence>
<sequence>MERIEHHVCFGGSQEVWRHHSAVTGTPMTFSVFLPPQAKTEKCPVLYWLSGLTCNEQN</sequence>
<reference evidence="8" key="1">
    <citation type="submission" date="2018-09" db="EMBL/GenBank/DDBJ databases">
        <authorList>
            <person name="Ashton P.M."/>
            <person name="Dallman T."/>
            <person name="Nair S."/>
            <person name="De Pinna E."/>
            <person name="Peters T."/>
            <person name="Grant K."/>
        </authorList>
    </citation>
    <scope>NUCLEOTIDE SEQUENCE</scope>
    <source>
        <strain evidence="8">394884</strain>
    </source>
</reference>
<dbReference type="PANTHER" id="PTHR10061">
    <property type="entry name" value="S-FORMYLGLUTATHIONE HYDROLASE"/>
    <property type="match status" value="1"/>
</dbReference>
<dbReference type="SUPFAM" id="SSF53474">
    <property type="entry name" value="alpha/beta-Hydrolases"/>
    <property type="match status" value="1"/>
</dbReference>
<protein>
    <recommendedName>
        <fullName evidence="5">S-formylglutathione hydrolase FrmB</fullName>
        <ecNumber evidence="2">3.1.2.12</ecNumber>
    </recommendedName>
</protein>
<dbReference type="Pfam" id="PF00756">
    <property type="entry name" value="Esterase"/>
    <property type="match status" value="1"/>
</dbReference>
<dbReference type="PANTHER" id="PTHR10061:SF0">
    <property type="entry name" value="S-FORMYLGLUTATHIONE HYDROLASE"/>
    <property type="match status" value="1"/>
</dbReference>
<dbReference type="EC" id="3.1.2.12" evidence="2"/>
<proteinExistence type="inferred from homology"/>
<dbReference type="Gene3D" id="3.40.50.1820">
    <property type="entry name" value="alpha/beta hydrolase"/>
    <property type="match status" value="1"/>
</dbReference>
<keyword evidence="3" id="KW-0719">Serine esterase</keyword>
<dbReference type="GO" id="GO:0052689">
    <property type="term" value="F:carboxylic ester hydrolase activity"/>
    <property type="evidence" value="ECO:0007669"/>
    <property type="project" value="UniProtKB-KW"/>
</dbReference>
<dbReference type="AlphaFoldDB" id="A0A5X0GCP1"/>
<dbReference type="GO" id="GO:0018738">
    <property type="term" value="F:S-formylglutathione hydrolase activity"/>
    <property type="evidence" value="ECO:0007669"/>
    <property type="project" value="UniProtKB-EC"/>
</dbReference>
<accession>A0A5X0GCP1</accession>
<evidence type="ECO:0000256" key="3">
    <source>
        <dbReference type="ARBA" id="ARBA00022487"/>
    </source>
</evidence>
<dbReference type="InterPro" id="IPR014186">
    <property type="entry name" value="S-formylglutathione_hydrol"/>
</dbReference>
<evidence type="ECO:0000256" key="5">
    <source>
        <dbReference type="ARBA" id="ARBA00040916"/>
    </source>
</evidence>
<keyword evidence="4 8" id="KW-0378">Hydrolase</keyword>